<proteinExistence type="predicted"/>
<dbReference type="PROSITE" id="PS50995">
    <property type="entry name" value="HTH_MARR_2"/>
    <property type="match status" value="1"/>
</dbReference>
<evidence type="ECO:0000259" key="4">
    <source>
        <dbReference type="PROSITE" id="PS50995"/>
    </source>
</evidence>
<dbReference type="SMART" id="SM00347">
    <property type="entry name" value="HTH_MARR"/>
    <property type="match status" value="1"/>
</dbReference>
<dbReference type="SUPFAM" id="SSF46785">
    <property type="entry name" value="Winged helix' DNA-binding domain"/>
    <property type="match status" value="1"/>
</dbReference>
<dbReference type="Pfam" id="PF12802">
    <property type="entry name" value="MarR_2"/>
    <property type="match status" value="1"/>
</dbReference>
<dbReference type="Gene3D" id="1.10.10.10">
    <property type="entry name" value="Winged helix-like DNA-binding domain superfamily/Winged helix DNA-binding domain"/>
    <property type="match status" value="1"/>
</dbReference>
<evidence type="ECO:0000256" key="2">
    <source>
        <dbReference type="ARBA" id="ARBA00023125"/>
    </source>
</evidence>
<feature type="domain" description="HTH marR-type" evidence="4">
    <location>
        <begin position="1"/>
        <end position="142"/>
    </location>
</feature>
<dbReference type="GO" id="GO:0003677">
    <property type="term" value="F:DNA binding"/>
    <property type="evidence" value="ECO:0007669"/>
    <property type="project" value="UniProtKB-KW"/>
</dbReference>
<protein>
    <recommendedName>
        <fullName evidence="4">HTH marR-type domain-containing protein</fullName>
    </recommendedName>
</protein>
<dbReference type="GO" id="GO:0003700">
    <property type="term" value="F:DNA-binding transcription factor activity"/>
    <property type="evidence" value="ECO:0007669"/>
    <property type="project" value="InterPro"/>
</dbReference>
<organism evidence="5 6">
    <name type="scientific">Deinococcus cellulosilyticus (strain DSM 18568 / NBRC 106333 / KACC 11606 / 5516J-15)</name>
    <dbReference type="NCBI Taxonomy" id="1223518"/>
    <lineage>
        <taxon>Bacteria</taxon>
        <taxon>Thermotogati</taxon>
        <taxon>Deinococcota</taxon>
        <taxon>Deinococci</taxon>
        <taxon>Deinococcales</taxon>
        <taxon>Deinococcaceae</taxon>
        <taxon>Deinococcus</taxon>
    </lineage>
</organism>
<dbReference type="PANTHER" id="PTHR42756">
    <property type="entry name" value="TRANSCRIPTIONAL REGULATOR, MARR"/>
    <property type="match status" value="1"/>
</dbReference>
<evidence type="ECO:0000256" key="3">
    <source>
        <dbReference type="ARBA" id="ARBA00023163"/>
    </source>
</evidence>
<sequence>MSESPDLPSSIGVLLRLLNQNFSMHVGQALAEAGFGDLGQMHSNVFTFVPEEGIQVSELATLARVRKQTMAQAVEELEKRGYIERHPDPSDKRGRLVFLTEKGKQVRPTAMQAGEKVEAHWSELLGEKELEDLRRLLQTLLRKLSEEGPA</sequence>
<dbReference type="EMBL" id="BJXB01000007">
    <property type="protein sequence ID" value="GEM46284.1"/>
    <property type="molecule type" value="Genomic_DNA"/>
</dbReference>
<dbReference type="Proteomes" id="UP000321306">
    <property type="component" value="Unassembled WGS sequence"/>
</dbReference>
<dbReference type="PRINTS" id="PR00598">
    <property type="entry name" value="HTHMARR"/>
</dbReference>
<comment type="caution">
    <text evidence="5">The sequence shown here is derived from an EMBL/GenBank/DDBJ whole genome shotgun (WGS) entry which is preliminary data.</text>
</comment>
<evidence type="ECO:0000313" key="6">
    <source>
        <dbReference type="Proteomes" id="UP000321306"/>
    </source>
</evidence>
<dbReference type="InterPro" id="IPR036388">
    <property type="entry name" value="WH-like_DNA-bd_sf"/>
</dbReference>
<dbReference type="PANTHER" id="PTHR42756:SF1">
    <property type="entry name" value="TRANSCRIPTIONAL REPRESSOR OF EMRAB OPERON"/>
    <property type="match status" value="1"/>
</dbReference>
<keyword evidence="3" id="KW-0804">Transcription</keyword>
<reference evidence="5 6" key="1">
    <citation type="submission" date="2019-07" db="EMBL/GenBank/DDBJ databases">
        <title>Whole genome shotgun sequence of Deinococcus cellulosilyticus NBRC 106333.</title>
        <authorList>
            <person name="Hosoyama A."/>
            <person name="Uohara A."/>
            <person name="Ohji S."/>
            <person name="Ichikawa N."/>
        </authorList>
    </citation>
    <scope>NUCLEOTIDE SEQUENCE [LARGE SCALE GENOMIC DNA]</scope>
    <source>
        <strain evidence="5 6">NBRC 106333</strain>
    </source>
</reference>
<dbReference type="AlphaFoldDB" id="A0A511N0B3"/>
<name>A0A511N0B3_DEIC1</name>
<dbReference type="InterPro" id="IPR000835">
    <property type="entry name" value="HTH_MarR-typ"/>
</dbReference>
<accession>A0A511N0B3</accession>
<dbReference type="RefSeq" id="WP_146884102.1">
    <property type="nucleotide sequence ID" value="NZ_BJXB01000007.1"/>
</dbReference>
<dbReference type="OrthoDB" id="582199at2"/>
<gene>
    <name evidence="5" type="ORF">DC3_19190</name>
</gene>
<keyword evidence="1" id="KW-0805">Transcription regulation</keyword>
<dbReference type="InterPro" id="IPR036390">
    <property type="entry name" value="WH_DNA-bd_sf"/>
</dbReference>
<evidence type="ECO:0000313" key="5">
    <source>
        <dbReference type="EMBL" id="GEM46284.1"/>
    </source>
</evidence>
<keyword evidence="6" id="KW-1185">Reference proteome</keyword>
<keyword evidence="2" id="KW-0238">DNA-binding</keyword>
<evidence type="ECO:0000256" key="1">
    <source>
        <dbReference type="ARBA" id="ARBA00023015"/>
    </source>
</evidence>